<sequence>MTMLFVGCTVVVYSVLVGYILKNIDARKA</sequence>
<evidence type="ECO:0000313" key="2">
    <source>
        <dbReference type="Proteomes" id="UP001232245"/>
    </source>
</evidence>
<dbReference type="Proteomes" id="UP001232245">
    <property type="component" value="Unassembled WGS sequence"/>
</dbReference>
<name>A0ABT9YYW4_9BACI</name>
<protein>
    <recommendedName>
        <fullName evidence="3">Fur-regulated basic protein FbpC</fullName>
    </recommendedName>
</protein>
<accession>A0ABT9YYW4</accession>
<proteinExistence type="predicted"/>
<reference evidence="1 2" key="1">
    <citation type="submission" date="2023-07" db="EMBL/GenBank/DDBJ databases">
        <title>Genomic Encyclopedia of Type Strains, Phase IV (KMG-IV): sequencing the most valuable type-strain genomes for metagenomic binning, comparative biology and taxonomic classification.</title>
        <authorList>
            <person name="Goeker M."/>
        </authorList>
    </citation>
    <scope>NUCLEOTIDE SEQUENCE [LARGE SCALE GENOMIC DNA]</scope>
    <source>
        <strain evidence="1 2">DSM 17723</strain>
    </source>
</reference>
<comment type="caution">
    <text evidence="1">The sequence shown here is derived from an EMBL/GenBank/DDBJ whole genome shotgun (WGS) entry which is preliminary data.</text>
</comment>
<gene>
    <name evidence="1" type="ORF">J2S02_001510</name>
</gene>
<keyword evidence="2" id="KW-1185">Reference proteome</keyword>
<evidence type="ECO:0000313" key="1">
    <source>
        <dbReference type="EMBL" id="MDQ0225181.1"/>
    </source>
</evidence>
<dbReference type="EMBL" id="JAUSTZ010000002">
    <property type="protein sequence ID" value="MDQ0225181.1"/>
    <property type="molecule type" value="Genomic_DNA"/>
</dbReference>
<organism evidence="1 2">
    <name type="scientific">Metabacillus niabensis</name>
    <dbReference type="NCBI Taxonomy" id="324854"/>
    <lineage>
        <taxon>Bacteria</taxon>
        <taxon>Bacillati</taxon>
        <taxon>Bacillota</taxon>
        <taxon>Bacilli</taxon>
        <taxon>Bacillales</taxon>
        <taxon>Bacillaceae</taxon>
        <taxon>Metabacillus</taxon>
    </lineage>
</organism>
<evidence type="ECO:0008006" key="3">
    <source>
        <dbReference type="Google" id="ProtNLM"/>
    </source>
</evidence>